<dbReference type="EMBL" id="FQWQ01000001">
    <property type="protein sequence ID" value="SHG90115.1"/>
    <property type="molecule type" value="Genomic_DNA"/>
</dbReference>
<proteinExistence type="predicted"/>
<evidence type="ECO:0000313" key="3">
    <source>
        <dbReference type="Proteomes" id="UP000184212"/>
    </source>
</evidence>
<feature type="compositionally biased region" description="Polar residues" evidence="1">
    <location>
        <begin position="32"/>
        <end position="43"/>
    </location>
</feature>
<accession>A0A1M5NKZ9</accession>
<dbReference type="AlphaFoldDB" id="A0A1M5NKZ9"/>
<keyword evidence="3" id="KW-1185">Reference proteome</keyword>
<feature type="compositionally biased region" description="Basic and acidic residues" evidence="1">
    <location>
        <begin position="80"/>
        <end position="91"/>
    </location>
</feature>
<dbReference type="Proteomes" id="UP000184212">
    <property type="component" value="Unassembled WGS sequence"/>
</dbReference>
<dbReference type="STRING" id="947013.SAMN04488109_2396"/>
<feature type="compositionally biased region" description="Basic residues" evidence="1">
    <location>
        <begin position="102"/>
        <end position="114"/>
    </location>
</feature>
<feature type="region of interest" description="Disordered" evidence="1">
    <location>
        <begin position="19"/>
        <end position="114"/>
    </location>
</feature>
<name>A0A1M5NKZ9_9BACT</name>
<reference evidence="2 3" key="1">
    <citation type="submission" date="2016-11" db="EMBL/GenBank/DDBJ databases">
        <authorList>
            <person name="Jaros S."/>
            <person name="Januszkiewicz K."/>
            <person name="Wedrychowicz H."/>
        </authorList>
    </citation>
    <scope>NUCLEOTIDE SEQUENCE [LARGE SCALE GENOMIC DNA]</scope>
    <source>
        <strain evidence="2 3">DSM 24574</strain>
    </source>
</reference>
<sequence>MRALLIILFFLIGFGTYAQKPKKKKRDKDATEQSTVDPNSLSPYQGAESTFREPKKKKSKSKGPTYDSQQDYYDRMMAVAKERGKAEREMAKPQYSNPMYFGHKRPPKKHKAGKLKYCKECGIRH</sequence>
<protein>
    <submittedName>
        <fullName evidence="2">Uncharacterized protein</fullName>
    </submittedName>
</protein>
<gene>
    <name evidence="2" type="ORF">SAMN04488109_2396</name>
</gene>
<dbReference type="RefSeq" id="WP_143164872.1">
    <property type="nucleotide sequence ID" value="NZ_FQWQ01000001.1"/>
</dbReference>
<organism evidence="2 3">
    <name type="scientific">Chryseolinea serpens</name>
    <dbReference type="NCBI Taxonomy" id="947013"/>
    <lineage>
        <taxon>Bacteria</taxon>
        <taxon>Pseudomonadati</taxon>
        <taxon>Bacteroidota</taxon>
        <taxon>Cytophagia</taxon>
        <taxon>Cytophagales</taxon>
        <taxon>Fulvivirgaceae</taxon>
        <taxon>Chryseolinea</taxon>
    </lineage>
</organism>
<evidence type="ECO:0000256" key="1">
    <source>
        <dbReference type="SAM" id="MobiDB-lite"/>
    </source>
</evidence>
<dbReference type="OrthoDB" id="966201at2"/>
<evidence type="ECO:0000313" key="2">
    <source>
        <dbReference type="EMBL" id="SHG90115.1"/>
    </source>
</evidence>